<organism evidence="2">
    <name type="scientific">Moorena producens (strain JHB)</name>
    <dbReference type="NCBI Taxonomy" id="1454205"/>
    <lineage>
        <taxon>Bacteria</taxon>
        <taxon>Bacillati</taxon>
        <taxon>Cyanobacteriota</taxon>
        <taxon>Cyanophyceae</taxon>
        <taxon>Coleofasciculales</taxon>
        <taxon>Coleofasciculaceae</taxon>
        <taxon>Moorena</taxon>
    </lineage>
</organism>
<gene>
    <name evidence="2" type="ORF">BJP36_40315</name>
</gene>
<evidence type="ECO:0000256" key="1">
    <source>
        <dbReference type="SAM" id="MobiDB-lite"/>
    </source>
</evidence>
<dbReference type="EMBL" id="CP017708">
    <property type="protein sequence ID" value="WAN68619.1"/>
    <property type="molecule type" value="Genomic_DNA"/>
</dbReference>
<evidence type="ECO:0000313" key="2">
    <source>
        <dbReference type="EMBL" id="WAN68619.1"/>
    </source>
</evidence>
<feature type="region of interest" description="Disordered" evidence="1">
    <location>
        <begin position="19"/>
        <end position="39"/>
    </location>
</feature>
<accession>A0A9Q9SS30</accession>
<protein>
    <submittedName>
        <fullName evidence="2">Uncharacterized protein</fullName>
    </submittedName>
</protein>
<proteinExistence type="predicted"/>
<name>A0A9Q9SS30_MOOP1</name>
<feature type="compositionally biased region" description="Basic and acidic residues" evidence="1">
    <location>
        <begin position="19"/>
        <end position="30"/>
    </location>
</feature>
<reference evidence="2" key="2">
    <citation type="submission" date="2022-10" db="EMBL/GenBank/DDBJ databases">
        <authorList>
            <person name="Ngo T.-E."/>
        </authorList>
    </citation>
    <scope>NUCLEOTIDE SEQUENCE</scope>
    <source>
        <strain evidence="2">JHB</strain>
    </source>
</reference>
<dbReference type="AlphaFoldDB" id="A0A9Q9SS30"/>
<sequence>MCLILKINDNQLTVYTRRREEENGAWKPDSRWTQGPGKSGLDYYSIEL</sequence>
<dbReference type="Proteomes" id="UP000176944">
    <property type="component" value="Chromosome"/>
</dbReference>
<reference evidence="2" key="1">
    <citation type="journal article" date="2017" name="Proc. Natl. Acad. Sci. U.S.A.">
        <title>Comparative genomics uncovers the prolific and distinctive metabolic potential of the cyanobacterial genus Moorea.</title>
        <authorList>
            <person name="Leao T."/>
            <person name="Castelao G."/>
            <person name="Korobeynikov A."/>
            <person name="Monroe E.A."/>
            <person name="Podell S."/>
            <person name="Glukhov E."/>
            <person name="Allen E.E."/>
            <person name="Gerwick W.H."/>
            <person name="Gerwick L."/>
        </authorList>
    </citation>
    <scope>NUCLEOTIDE SEQUENCE</scope>
    <source>
        <strain evidence="2">JHB</strain>
    </source>
</reference>